<dbReference type="Pfam" id="PF00076">
    <property type="entry name" value="RRM_1"/>
    <property type="match status" value="1"/>
</dbReference>
<dbReference type="PANTHER" id="PTHR45880:SF1">
    <property type="entry name" value="RNA-BINDING MOTIF PROTEIN, X-LINKED 2"/>
    <property type="match status" value="1"/>
</dbReference>
<dbReference type="PROSITE" id="PS50102">
    <property type="entry name" value="RRM"/>
    <property type="match status" value="1"/>
</dbReference>
<feature type="compositionally biased region" description="Basic and acidic residues" evidence="3">
    <location>
        <begin position="238"/>
        <end position="280"/>
    </location>
</feature>
<organism evidence="5 6">
    <name type="scientific">Sporothrix epigloea</name>
    <dbReference type="NCBI Taxonomy" id="1892477"/>
    <lineage>
        <taxon>Eukaryota</taxon>
        <taxon>Fungi</taxon>
        <taxon>Dikarya</taxon>
        <taxon>Ascomycota</taxon>
        <taxon>Pezizomycotina</taxon>
        <taxon>Sordariomycetes</taxon>
        <taxon>Sordariomycetidae</taxon>
        <taxon>Ophiostomatales</taxon>
        <taxon>Ophiostomataceae</taxon>
        <taxon>Sporothrix</taxon>
    </lineage>
</organism>
<reference evidence="5 6" key="1">
    <citation type="submission" date="2024-01" db="EMBL/GenBank/DDBJ databases">
        <authorList>
            <person name="Allen C."/>
            <person name="Tagirdzhanova G."/>
        </authorList>
    </citation>
    <scope>NUCLEOTIDE SEQUENCE [LARGE SCALE GENOMIC DNA]</scope>
    <source>
        <strain evidence="5 6">CBS 119000</strain>
    </source>
</reference>
<evidence type="ECO:0000256" key="2">
    <source>
        <dbReference type="PROSITE-ProRule" id="PRU00176"/>
    </source>
</evidence>
<dbReference type="CDD" id="cd12411">
    <property type="entry name" value="RRM_ist3_like"/>
    <property type="match status" value="1"/>
</dbReference>
<name>A0ABP0DXX9_9PEZI</name>
<protein>
    <submittedName>
        <fullName evidence="5">RNA-binding protein Cwf29</fullName>
    </submittedName>
</protein>
<evidence type="ECO:0000313" key="6">
    <source>
        <dbReference type="Proteomes" id="UP001642502"/>
    </source>
</evidence>
<dbReference type="EMBL" id="CAWUON010000105">
    <property type="protein sequence ID" value="CAK7273153.1"/>
    <property type="molecule type" value="Genomic_DNA"/>
</dbReference>
<feature type="compositionally biased region" description="Basic residues" evidence="3">
    <location>
        <begin position="222"/>
        <end position="237"/>
    </location>
</feature>
<comment type="caution">
    <text evidence="5">The sequence shown here is derived from an EMBL/GenBank/DDBJ whole genome shotgun (WGS) entry which is preliminary data.</text>
</comment>
<keyword evidence="6" id="KW-1185">Reference proteome</keyword>
<dbReference type="InterPro" id="IPR051847">
    <property type="entry name" value="RNA_proc/Spliceosome_comp"/>
</dbReference>
<dbReference type="InterPro" id="IPR045844">
    <property type="entry name" value="RRM_Ist3-like"/>
</dbReference>
<dbReference type="Proteomes" id="UP001642502">
    <property type="component" value="Unassembled WGS sequence"/>
</dbReference>
<dbReference type="SMART" id="SM00360">
    <property type="entry name" value="RRM"/>
    <property type="match status" value="1"/>
</dbReference>
<keyword evidence="1 2" id="KW-0694">RNA-binding</keyword>
<evidence type="ECO:0000256" key="3">
    <source>
        <dbReference type="SAM" id="MobiDB-lite"/>
    </source>
</evidence>
<sequence>MNKIRQIQELNKKELEQGISPNASWHTDYRDTAFVYFGGFPYELSEGDVITVFSQYGEPVFLKLARDQETGKSKGFGWLKYEDQRSCDLAVDNLGGSTIGGRIISVDHARYKARDDEDAEEFKVGWADIQKKSGAGVAASGNGSDMDMSDATPSENERDAREKTAKHRRKHQSQLREERELQKLIDEHDDEDPMKDFLIEEKKKELDEARRRRDTKIDSDKHRSHQSHRSHRSHRSRRVEDGGKDDDRRDERHWRRKDDGADLREGSGQGRDRDRYRQRGDDDDGRSRRDRGRNHDRHREEDRDRDRHTDDRKSSHRIRTTDRQDGRNKERR</sequence>
<proteinExistence type="predicted"/>
<accession>A0ABP0DXX9</accession>
<dbReference type="Gene3D" id="3.30.70.330">
    <property type="match status" value="1"/>
</dbReference>
<dbReference type="SUPFAM" id="SSF54928">
    <property type="entry name" value="RNA-binding domain, RBD"/>
    <property type="match status" value="1"/>
</dbReference>
<feature type="compositionally biased region" description="Basic and acidic residues" evidence="3">
    <location>
        <begin position="297"/>
        <end position="332"/>
    </location>
</feature>
<dbReference type="InterPro" id="IPR012677">
    <property type="entry name" value="Nucleotide-bd_a/b_plait_sf"/>
</dbReference>
<feature type="compositionally biased region" description="Basic and acidic residues" evidence="3">
    <location>
        <begin position="174"/>
        <end position="186"/>
    </location>
</feature>
<dbReference type="InterPro" id="IPR035979">
    <property type="entry name" value="RBD_domain_sf"/>
</dbReference>
<feature type="region of interest" description="Disordered" evidence="3">
    <location>
        <begin position="133"/>
        <end position="332"/>
    </location>
</feature>
<evidence type="ECO:0000256" key="1">
    <source>
        <dbReference type="ARBA" id="ARBA00022884"/>
    </source>
</evidence>
<dbReference type="PANTHER" id="PTHR45880">
    <property type="entry name" value="RNA-BINDING MOTIF PROTEIN, X-LINKED 2"/>
    <property type="match status" value="1"/>
</dbReference>
<gene>
    <name evidence="5" type="primary">cwf29</name>
    <name evidence="5" type="ORF">SEPCBS119000_005498</name>
</gene>
<dbReference type="InterPro" id="IPR000504">
    <property type="entry name" value="RRM_dom"/>
</dbReference>
<feature type="compositionally biased region" description="Low complexity" evidence="3">
    <location>
        <begin position="133"/>
        <end position="144"/>
    </location>
</feature>
<evidence type="ECO:0000313" key="5">
    <source>
        <dbReference type="EMBL" id="CAK7273153.1"/>
    </source>
</evidence>
<feature type="compositionally biased region" description="Basic and acidic residues" evidence="3">
    <location>
        <begin position="194"/>
        <end position="221"/>
    </location>
</feature>
<feature type="domain" description="RRM" evidence="4">
    <location>
        <begin position="33"/>
        <end position="111"/>
    </location>
</feature>
<evidence type="ECO:0000259" key="4">
    <source>
        <dbReference type="PROSITE" id="PS50102"/>
    </source>
</evidence>
<feature type="compositionally biased region" description="Basic residues" evidence="3">
    <location>
        <begin position="164"/>
        <end position="173"/>
    </location>
</feature>